<name>A0A834VZK3_9FABA</name>
<organism evidence="1 2">
    <name type="scientific">Senna tora</name>
    <dbReference type="NCBI Taxonomy" id="362788"/>
    <lineage>
        <taxon>Eukaryota</taxon>
        <taxon>Viridiplantae</taxon>
        <taxon>Streptophyta</taxon>
        <taxon>Embryophyta</taxon>
        <taxon>Tracheophyta</taxon>
        <taxon>Spermatophyta</taxon>
        <taxon>Magnoliopsida</taxon>
        <taxon>eudicotyledons</taxon>
        <taxon>Gunneridae</taxon>
        <taxon>Pentapetalae</taxon>
        <taxon>rosids</taxon>
        <taxon>fabids</taxon>
        <taxon>Fabales</taxon>
        <taxon>Fabaceae</taxon>
        <taxon>Caesalpinioideae</taxon>
        <taxon>Cassia clade</taxon>
        <taxon>Senna</taxon>
    </lineage>
</organism>
<protein>
    <submittedName>
        <fullName evidence="1">Uncharacterized protein</fullName>
    </submittedName>
</protein>
<proteinExistence type="predicted"/>
<evidence type="ECO:0000313" key="1">
    <source>
        <dbReference type="EMBL" id="KAF7804003.1"/>
    </source>
</evidence>
<reference evidence="1" key="1">
    <citation type="submission" date="2020-09" db="EMBL/GenBank/DDBJ databases">
        <title>Genome-Enabled Discovery of Anthraquinone Biosynthesis in Senna tora.</title>
        <authorList>
            <person name="Kang S.-H."/>
            <person name="Pandey R.P."/>
            <person name="Lee C.-M."/>
            <person name="Sim J.-S."/>
            <person name="Jeong J.-T."/>
            <person name="Choi B.-S."/>
            <person name="Jung M."/>
            <person name="Ginzburg D."/>
            <person name="Zhao K."/>
            <person name="Won S.Y."/>
            <person name="Oh T.-J."/>
            <person name="Yu Y."/>
            <person name="Kim N.-H."/>
            <person name="Lee O.R."/>
            <person name="Lee T.-H."/>
            <person name="Bashyal P."/>
            <person name="Kim T.-S."/>
            <person name="Lee W.-H."/>
            <person name="Kawkins C."/>
            <person name="Kim C.-K."/>
            <person name="Kim J.S."/>
            <person name="Ahn B.O."/>
            <person name="Rhee S.Y."/>
            <person name="Sohng J.K."/>
        </authorList>
    </citation>
    <scope>NUCLEOTIDE SEQUENCE</scope>
    <source>
        <tissue evidence="1">Leaf</tissue>
    </source>
</reference>
<dbReference type="AlphaFoldDB" id="A0A834VZK3"/>
<sequence>MRNPRFNSAQCRFAARIGSLGLQDQTMRESPKVEAYVQRSCAH</sequence>
<accession>A0A834VZK3</accession>
<dbReference type="EMBL" id="JAAIUW010000013">
    <property type="protein sequence ID" value="KAF7804003.1"/>
    <property type="molecule type" value="Genomic_DNA"/>
</dbReference>
<keyword evidence="2" id="KW-1185">Reference proteome</keyword>
<evidence type="ECO:0000313" key="2">
    <source>
        <dbReference type="Proteomes" id="UP000634136"/>
    </source>
</evidence>
<dbReference type="Proteomes" id="UP000634136">
    <property type="component" value="Unassembled WGS sequence"/>
</dbReference>
<gene>
    <name evidence="1" type="ORF">G2W53_043114</name>
</gene>
<comment type="caution">
    <text evidence="1">The sequence shown here is derived from an EMBL/GenBank/DDBJ whole genome shotgun (WGS) entry which is preliminary data.</text>
</comment>